<dbReference type="PROSITE" id="PS51192">
    <property type="entry name" value="HELICASE_ATP_BIND_1"/>
    <property type="match status" value="1"/>
</dbReference>
<evidence type="ECO:0000256" key="3">
    <source>
        <dbReference type="ARBA" id="ARBA00022552"/>
    </source>
</evidence>
<keyword evidence="4 9" id="KW-0547">Nucleotide-binding</keyword>
<dbReference type="PROSITE" id="PS00039">
    <property type="entry name" value="DEAD_ATP_HELICASE"/>
    <property type="match status" value="1"/>
</dbReference>
<feature type="region of interest" description="Disordered" evidence="10">
    <location>
        <begin position="518"/>
        <end position="573"/>
    </location>
</feature>
<keyword evidence="7 9" id="KW-0067">ATP-binding</keyword>
<dbReference type="Proteomes" id="UP000053201">
    <property type="component" value="Unassembled WGS sequence"/>
</dbReference>
<dbReference type="FunCoup" id="A0A0L0H6K3">
    <property type="interactions" value="572"/>
</dbReference>
<feature type="domain" description="Helicase ATP-binding" evidence="11">
    <location>
        <begin position="187"/>
        <end position="423"/>
    </location>
</feature>
<evidence type="ECO:0000259" key="11">
    <source>
        <dbReference type="PROSITE" id="PS51192"/>
    </source>
</evidence>
<feature type="region of interest" description="Disordered" evidence="10">
    <location>
        <begin position="1"/>
        <end position="20"/>
    </location>
</feature>
<dbReference type="Pfam" id="PF00270">
    <property type="entry name" value="DEAD"/>
    <property type="match status" value="1"/>
</dbReference>
<dbReference type="PROSITE" id="PS51194">
    <property type="entry name" value="HELICASE_CTER"/>
    <property type="match status" value="1"/>
</dbReference>
<feature type="compositionally biased region" description="Acidic residues" evidence="10">
    <location>
        <begin position="524"/>
        <end position="535"/>
    </location>
</feature>
<feature type="domain" description="Helicase C-terminal" evidence="12">
    <location>
        <begin position="534"/>
        <end position="693"/>
    </location>
</feature>
<dbReference type="CDD" id="cd18787">
    <property type="entry name" value="SF2_C_DEAD"/>
    <property type="match status" value="1"/>
</dbReference>
<evidence type="ECO:0000256" key="8">
    <source>
        <dbReference type="ARBA" id="ARBA00022884"/>
    </source>
</evidence>
<dbReference type="InterPro" id="IPR001650">
    <property type="entry name" value="Helicase_C-like"/>
</dbReference>
<dbReference type="GO" id="GO:0003723">
    <property type="term" value="F:RNA binding"/>
    <property type="evidence" value="ECO:0007669"/>
    <property type="project" value="UniProtKB-UniRule"/>
</dbReference>
<feature type="compositionally biased region" description="Pro residues" evidence="10">
    <location>
        <begin position="129"/>
        <end position="143"/>
    </location>
</feature>
<dbReference type="RefSeq" id="XP_016604576.1">
    <property type="nucleotide sequence ID" value="XM_016756279.1"/>
</dbReference>
<proteinExistence type="inferred from homology"/>
<accession>A0A0L0H6K3</accession>
<evidence type="ECO:0000256" key="5">
    <source>
        <dbReference type="ARBA" id="ARBA00022801"/>
    </source>
</evidence>
<feature type="compositionally biased region" description="Polar residues" evidence="10">
    <location>
        <begin position="110"/>
        <end position="123"/>
    </location>
</feature>
<comment type="catalytic activity">
    <reaction evidence="9">
        <text>ATP + H2O = ADP + phosphate + H(+)</text>
        <dbReference type="Rhea" id="RHEA:13065"/>
        <dbReference type="ChEBI" id="CHEBI:15377"/>
        <dbReference type="ChEBI" id="CHEBI:15378"/>
        <dbReference type="ChEBI" id="CHEBI:30616"/>
        <dbReference type="ChEBI" id="CHEBI:43474"/>
        <dbReference type="ChEBI" id="CHEBI:456216"/>
        <dbReference type="EC" id="3.6.4.13"/>
    </reaction>
</comment>
<evidence type="ECO:0000256" key="2">
    <source>
        <dbReference type="ARBA" id="ARBA00022517"/>
    </source>
</evidence>
<feature type="region of interest" description="Disordered" evidence="10">
    <location>
        <begin position="820"/>
        <end position="839"/>
    </location>
</feature>
<dbReference type="InterPro" id="IPR025313">
    <property type="entry name" value="SPB4-like_CTE"/>
</dbReference>
<dbReference type="Gene3D" id="3.40.50.300">
    <property type="entry name" value="P-loop containing nucleotide triphosphate hydrolases"/>
    <property type="match status" value="2"/>
</dbReference>
<dbReference type="EMBL" id="KQ257468">
    <property type="protein sequence ID" value="KNC96536.1"/>
    <property type="molecule type" value="Genomic_DNA"/>
</dbReference>
<evidence type="ECO:0000313" key="14">
    <source>
        <dbReference type="Proteomes" id="UP000053201"/>
    </source>
</evidence>
<gene>
    <name evidence="13" type="ORF">SPPG_08124</name>
</gene>
<evidence type="ECO:0000256" key="10">
    <source>
        <dbReference type="SAM" id="MobiDB-lite"/>
    </source>
</evidence>
<feature type="region of interest" description="Disordered" evidence="10">
    <location>
        <begin position="423"/>
        <end position="458"/>
    </location>
</feature>
<dbReference type="GO" id="GO:0003724">
    <property type="term" value="F:RNA helicase activity"/>
    <property type="evidence" value="ECO:0007669"/>
    <property type="project" value="UniProtKB-EC"/>
</dbReference>
<feature type="compositionally biased region" description="Polar residues" evidence="10">
    <location>
        <begin position="440"/>
        <end position="451"/>
    </location>
</feature>
<comment type="function">
    <text evidence="9">RNA helicase.</text>
</comment>
<dbReference type="PANTHER" id="PTHR24031">
    <property type="entry name" value="RNA HELICASE"/>
    <property type="match status" value="1"/>
</dbReference>
<feature type="compositionally biased region" description="Basic and acidic residues" evidence="10">
    <location>
        <begin position="780"/>
        <end position="797"/>
    </location>
</feature>
<dbReference type="InterPro" id="IPR000629">
    <property type="entry name" value="RNA-helicase_DEAD-box_CS"/>
</dbReference>
<dbReference type="SUPFAM" id="SSF52540">
    <property type="entry name" value="P-loop containing nucleoside triphosphate hydrolases"/>
    <property type="match status" value="1"/>
</dbReference>
<evidence type="ECO:0000313" key="13">
    <source>
        <dbReference type="EMBL" id="KNC96536.1"/>
    </source>
</evidence>
<dbReference type="STRING" id="645134.A0A0L0H6K3"/>
<dbReference type="GO" id="GO:0006364">
    <property type="term" value="P:rRNA processing"/>
    <property type="evidence" value="ECO:0007669"/>
    <property type="project" value="UniProtKB-KW"/>
</dbReference>
<feature type="compositionally biased region" description="Basic and acidic residues" evidence="10">
    <location>
        <begin position="87"/>
        <end position="99"/>
    </location>
</feature>
<reference evidence="13 14" key="1">
    <citation type="submission" date="2009-08" db="EMBL/GenBank/DDBJ databases">
        <title>The Genome Sequence of Spizellomyces punctatus strain DAOM BR117.</title>
        <authorList>
            <consortium name="The Broad Institute Genome Sequencing Platform"/>
            <person name="Russ C."/>
            <person name="Cuomo C."/>
            <person name="Shea T."/>
            <person name="Young S.K."/>
            <person name="Zeng Q."/>
            <person name="Koehrsen M."/>
            <person name="Haas B."/>
            <person name="Borodovsky M."/>
            <person name="Guigo R."/>
            <person name="Alvarado L."/>
            <person name="Berlin A."/>
            <person name="Bochicchio J."/>
            <person name="Borenstein D."/>
            <person name="Chapman S."/>
            <person name="Chen Z."/>
            <person name="Engels R."/>
            <person name="Freedman E."/>
            <person name="Gellesch M."/>
            <person name="Goldberg J."/>
            <person name="Griggs A."/>
            <person name="Gujja S."/>
            <person name="Heiman D."/>
            <person name="Hepburn T."/>
            <person name="Howarth C."/>
            <person name="Jen D."/>
            <person name="Larson L."/>
            <person name="Lewis B."/>
            <person name="Mehta T."/>
            <person name="Park D."/>
            <person name="Pearson M."/>
            <person name="Roberts A."/>
            <person name="Saif S."/>
            <person name="Shenoy N."/>
            <person name="Sisk P."/>
            <person name="Stolte C."/>
            <person name="Sykes S."/>
            <person name="Thomson T."/>
            <person name="Walk T."/>
            <person name="White J."/>
            <person name="Yandava C."/>
            <person name="Burger G."/>
            <person name="Gray M.W."/>
            <person name="Holland P.W.H."/>
            <person name="King N."/>
            <person name="Lang F.B.F."/>
            <person name="Roger A.J."/>
            <person name="Ruiz-Trillo I."/>
            <person name="Lander E."/>
            <person name="Nusbaum C."/>
        </authorList>
    </citation>
    <scope>NUCLEOTIDE SEQUENCE [LARGE SCALE GENOMIC DNA]</scope>
    <source>
        <strain evidence="13 14">DAOM BR117</strain>
    </source>
</reference>
<organism evidence="13 14">
    <name type="scientific">Spizellomyces punctatus (strain DAOM BR117)</name>
    <dbReference type="NCBI Taxonomy" id="645134"/>
    <lineage>
        <taxon>Eukaryota</taxon>
        <taxon>Fungi</taxon>
        <taxon>Fungi incertae sedis</taxon>
        <taxon>Chytridiomycota</taxon>
        <taxon>Chytridiomycota incertae sedis</taxon>
        <taxon>Chytridiomycetes</taxon>
        <taxon>Spizellomycetales</taxon>
        <taxon>Spizellomycetaceae</taxon>
        <taxon>Spizellomyces</taxon>
    </lineage>
</organism>
<comment type="domain">
    <text evidence="9">The Q motif is unique to and characteristic of the DEAD box family of RNA helicases and controls ATP binding and hydrolysis.</text>
</comment>
<dbReference type="GO" id="GO:0005730">
    <property type="term" value="C:nucleolus"/>
    <property type="evidence" value="ECO:0007669"/>
    <property type="project" value="UniProtKB-SubCell"/>
</dbReference>
<comment type="similarity">
    <text evidence="9">Belongs to the DEAD box helicase family.</text>
</comment>
<feature type="compositionally biased region" description="Basic and acidic residues" evidence="10">
    <location>
        <begin position="423"/>
        <end position="439"/>
    </location>
</feature>
<dbReference type="InterPro" id="IPR014001">
    <property type="entry name" value="Helicase_ATP-bd"/>
</dbReference>
<evidence type="ECO:0000256" key="7">
    <source>
        <dbReference type="ARBA" id="ARBA00022840"/>
    </source>
</evidence>
<evidence type="ECO:0000256" key="6">
    <source>
        <dbReference type="ARBA" id="ARBA00022806"/>
    </source>
</evidence>
<feature type="compositionally biased region" description="Polar residues" evidence="10">
    <location>
        <begin position="10"/>
        <end position="20"/>
    </location>
</feature>
<dbReference type="GeneID" id="27691301"/>
<keyword evidence="8 9" id="KW-0694">RNA-binding</keyword>
<feature type="region of interest" description="Disordered" evidence="10">
    <location>
        <begin position="36"/>
        <end position="143"/>
    </location>
</feature>
<feature type="compositionally biased region" description="Basic residues" evidence="10">
    <location>
        <begin position="36"/>
        <end position="51"/>
    </location>
</feature>
<dbReference type="Pfam" id="PF00271">
    <property type="entry name" value="Helicase_C"/>
    <property type="match status" value="1"/>
</dbReference>
<keyword evidence="6 9" id="KW-0347">Helicase</keyword>
<dbReference type="InterPro" id="IPR027417">
    <property type="entry name" value="P-loop_NTPase"/>
</dbReference>
<name>A0A0L0H6K3_SPIPD</name>
<evidence type="ECO:0000256" key="1">
    <source>
        <dbReference type="ARBA" id="ARBA00004604"/>
    </source>
</evidence>
<dbReference type="GO" id="GO:0016887">
    <property type="term" value="F:ATP hydrolysis activity"/>
    <property type="evidence" value="ECO:0007669"/>
    <property type="project" value="RHEA"/>
</dbReference>
<keyword evidence="2" id="KW-0690">Ribosome biogenesis</keyword>
<dbReference type="OrthoDB" id="422663at2759"/>
<evidence type="ECO:0000256" key="4">
    <source>
        <dbReference type="ARBA" id="ARBA00022741"/>
    </source>
</evidence>
<keyword evidence="3" id="KW-0698">rRNA processing</keyword>
<dbReference type="AlphaFoldDB" id="A0A0L0H6K3"/>
<feature type="region of interest" description="Disordered" evidence="10">
    <location>
        <begin position="780"/>
        <end position="809"/>
    </location>
</feature>
<keyword evidence="14" id="KW-1185">Reference proteome</keyword>
<dbReference type="GO" id="GO:0005524">
    <property type="term" value="F:ATP binding"/>
    <property type="evidence" value="ECO:0007669"/>
    <property type="project" value="UniProtKB-UniRule"/>
</dbReference>
<dbReference type="eggNOG" id="KOG0348">
    <property type="taxonomic scope" value="Eukaryota"/>
</dbReference>
<sequence>MADDDGLLLNFSTDSLTPSSAHLKVRDVAANIKGGWKKKRAVAKKLVHKARRTLDGPKEPVNKTAREAESTSRDGIGAKRKAAPTRGSDRPAKIQKADTDPSPPNGKPRPSSTPGKQIVSSIFTSNPSIPTPQPSTTLPTPPEPANEQIFDATTFAGLGLNPLLCTHITTKLVFKAPTAIQRAALPSLLHHAERDHVLQAQTGSGKTLAFCLPILHRLLAAEEEYKAHGRSAALERSVGTLAIVLAPTRELAKQIESVLESLLRYSGHAANPSADGEENMNHKSEQDTNSSDSHHRHWVVAGHTMGGEKKKSEKARLRKGITILVSTPGRLLDHLKTTKSFETGNLRWLVLDEADRLLELGFEETLKDILKLLNERREAAHKSRSRLLVKAWPRTRQTILCSATIEGGVQKLAEETLNDPEFIKAESKDRKSKQNREESGTASQQTDQSASRNKDDKVIVPTQLKQKYVLVPAKLRLVALLGALKHLIKSAKPCKIMVFLSCTDSVDFHYHLFANGHKAPAKDEPEEDDEEEEETQNGVDEHDEDGQRGKSTGKQRKEDPALLPPDNSLLQSGTETPLLPSSLLFKLHGSLPQSARTAAYNAFVRTQKPAILLCTDVAARGLDMPDVTAIIQYDPPADVKDYVHRIGRTARLGRDGEALVFLLPSEVEYVSLLRGQGFRVEEVGIDTYLNNLITDPHKKPQKSRKAYEQPASNIHMTLERFVISNNPTLSLAQQAYTSHVRAYATHVASERHIFHVKKLHLGHVAKSFALREAPGGLIVEKERKDKMEKERREEEKRKNKPGSSMYKRGSAAIVSSVSEFGDGGASALSGGTKRKKARG</sequence>
<dbReference type="SMART" id="SM00487">
    <property type="entry name" value="DEXDc"/>
    <property type="match status" value="1"/>
</dbReference>
<dbReference type="InParanoid" id="A0A0L0H6K3"/>
<dbReference type="SMART" id="SM01178">
    <property type="entry name" value="DUF4217"/>
    <property type="match status" value="1"/>
</dbReference>
<keyword evidence="5 9" id="KW-0378">Hydrolase</keyword>
<dbReference type="VEuPathDB" id="FungiDB:SPPG_08124"/>
<dbReference type="InterPro" id="IPR011545">
    <property type="entry name" value="DEAD/DEAH_box_helicase_dom"/>
</dbReference>
<feature type="region of interest" description="Disordered" evidence="10">
    <location>
        <begin position="269"/>
        <end position="294"/>
    </location>
</feature>
<protein>
    <recommendedName>
        <fullName evidence="9">ATP-dependent RNA helicase</fullName>
        <ecNumber evidence="9">3.6.4.13</ecNumber>
    </recommendedName>
</protein>
<comment type="subcellular location">
    <subcellularLocation>
        <location evidence="1">Nucleus</location>
        <location evidence="1">Nucleolus</location>
    </subcellularLocation>
</comment>
<dbReference type="EC" id="3.6.4.13" evidence="9"/>
<dbReference type="Pfam" id="PF13959">
    <property type="entry name" value="CTE_SPB4"/>
    <property type="match status" value="1"/>
</dbReference>
<evidence type="ECO:0000256" key="9">
    <source>
        <dbReference type="RuleBase" id="RU365068"/>
    </source>
</evidence>
<dbReference type="SMART" id="SM00490">
    <property type="entry name" value="HELICc"/>
    <property type="match status" value="1"/>
</dbReference>
<dbReference type="OMA" id="IHEQICE"/>
<dbReference type="CDD" id="cd17949">
    <property type="entry name" value="DEADc_DDX31"/>
    <property type="match status" value="1"/>
</dbReference>
<evidence type="ECO:0000259" key="12">
    <source>
        <dbReference type="PROSITE" id="PS51194"/>
    </source>
</evidence>
<feature type="compositionally biased region" description="Basic and acidic residues" evidence="10">
    <location>
        <begin position="52"/>
        <end position="72"/>
    </location>
</feature>